<accession>S2IYK6</accession>
<protein>
    <recommendedName>
        <fullName evidence="3">CCHC-type domain-containing protein</fullName>
    </recommendedName>
</protein>
<evidence type="ECO:0000313" key="5">
    <source>
        <dbReference type="Proteomes" id="UP000014254"/>
    </source>
</evidence>
<dbReference type="VEuPathDB" id="FungiDB:HMPREF1544_12403"/>
<dbReference type="EMBL" id="KE124346">
    <property type="protein sequence ID" value="EPB80917.1"/>
    <property type="molecule type" value="Genomic_DNA"/>
</dbReference>
<name>S2IYK6_MUCC1</name>
<feature type="compositionally biased region" description="Acidic residues" evidence="2">
    <location>
        <begin position="114"/>
        <end position="124"/>
    </location>
</feature>
<evidence type="ECO:0000256" key="2">
    <source>
        <dbReference type="SAM" id="MobiDB-lite"/>
    </source>
</evidence>
<proteinExistence type="predicted"/>
<keyword evidence="5" id="KW-1185">Reference proteome</keyword>
<dbReference type="InParanoid" id="S2IYK6"/>
<feature type="region of interest" description="Disordered" evidence="2">
    <location>
        <begin position="100"/>
        <end position="176"/>
    </location>
</feature>
<dbReference type="Proteomes" id="UP000014254">
    <property type="component" value="Unassembled WGS sequence"/>
</dbReference>
<keyword evidence="1" id="KW-0479">Metal-binding</keyword>
<dbReference type="SMART" id="SM00343">
    <property type="entry name" value="ZnF_C2HC"/>
    <property type="match status" value="2"/>
</dbReference>
<dbReference type="SUPFAM" id="SSF57756">
    <property type="entry name" value="Retrovirus zinc finger-like domains"/>
    <property type="match status" value="1"/>
</dbReference>
<evidence type="ECO:0000256" key="1">
    <source>
        <dbReference type="PROSITE-ProRule" id="PRU00047"/>
    </source>
</evidence>
<dbReference type="AlphaFoldDB" id="S2IYK6"/>
<dbReference type="OrthoDB" id="2286764at2759"/>
<reference evidence="5" key="1">
    <citation type="submission" date="2013-05" db="EMBL/GenBank/DDBJ databases">
        <title>The Genome sequence of Mucor circinelloides f. circinelloides 1006PhL.</title>
        <authorList>
            <consortium name="The Broad Institute Genomics Platform"/>
            <person name="Cuomo C."/>
            <person name="Earl A."/>
            <person name="Findley K."/>
            <person name="Lee S.C."/>
            <person name="Walker B."/>
            <person name="Young S."/>
            <person name="Zeng Q."/>
            <person name="Gargeya S."/>
            <person name="Fitzgerald M."/>
            <person name="Haas B."/>
            <person name="Abouelleil A."/>
            <person name="Allen A.W."/>
            <person name="Alvarado L."/>
            <person name="Arachchi H.M."/>
            <person name="Berlin A.M."/>
            <person name="Chapman S.B."/>
            <person name="Gainer-Dewar J."/>
            <person name="Goldberg J."/>
            <person name="Griggs A."/>
            <person name="Gujja S."/>
            <person name="Hansen M."/>
            <person name="Howarth C."/>
            <person name="Imamovic A."/>
            <person name="Ireland A."/>
            <person name="Larimer J."/>
            <person name="McCowan C."/>
            <person name="Murphy C."/>
            <person name="Pearson M."/>
            <person name="Poon T.W."/>
            <person name="Priest M."/>
            <person name="Roberts A."/>
            <person name="Saif S."/>
            <person name="Shea T."/>
            <person name="Sisk P."/>
            <person name="Sykes S."/>
            <person name="Wortman J."/>
            <person name="Nusbaum C."/>
            <person name="Birren B."/>
        </authorList>
    </citation>
    <scope>NUCLEOTIDE SEQUENCE [LARGE SCALE GENOMIC DNA]</scope>
    <source>
        <strain evidence="5">1006PhL</strain>
    </source>
</reference>
<dbReference type="InterPro" id="IPR036875">
    <property type="entry name" value="Znf_CCHC_sf"/>
</dbReference>
<organism evidence="4 5">
    <name type="scientific">Mucor circinelloides f. circinelloides (strain 1006PhL)</name>
    <name type="common">Mucormycosis agent</name>
    <name type="synonym">Calyptromyces circinelloides</name>
    <dbReference type="NCBI Taxonomy" id="1220926"/>
    <lineage>
        <taxon>Eukaryota</taxon>
        <taxon>Fungi</taxon>
        <taxon>Fungi incertae sedis</taxon>
        <taxon>Mucoromycota</taxon>
        <taxon>Mucoromycotina</taxon>
        <taxon>Mucoromycetes</taxon>
        <taxon>Mucorales</taxon>
        <taxon>Mucorineae</taxon>
        <taxon>Mucoraceae</taxon>
        <taxon>Mucor</taxon>
    </lineage>
</organism>
<dbReference type="PROSITE" id="PS50158">
    <property type="entry name" value="ZF_CCHC"/>
    <property type="match status" value="1"/>
</dbReference>
<feature type="domain" description="CCHC-type" evidence="3">
    <location>
        <begin position="50"/>
        <end position="67"/>
    </location>
</feature>
<gene>
    <name evidence="4" type="ORF">HMPREF1544_12403</name>
</gene>
<dbReference type="GO" id="GO:0008270">
    <property type="term" value="F:zinc ion binding"/>
    <property type="evidence" value="ECO:0007669"/>
    <property type="project" value="UniProtKB-KW"/>
</dbReference>
<keyword evidence="1" id="KW-0862">Zinc</keyword>
<feature type="non-terminal residue" evidence="4">
    <location>
        <position position="1"/>
    </location>
</feature>
<dbReference type="GO" id="GO:0003676">
    <property type="term" value="F:nucleic acid binding"/>
    <property type="evidence" value="ECO:0007669"/>
    <property type="project" value="InterPro"/>
</dbReference>
<evidence type="ECO:0000313" key="4">
    <source>
        <dbReference type="EMBL" id="EPB80917.1"/>
    </source>
</evidence>
<sequence length="205" mass="23336">WQVANSLDRMLYVNEFDCFVAVTYKGAPPFCHFCRHRGHIRAKCQEVAKRRCFKCGKQGHMLRFCPETKDDDQASYLKKKNIIRQVQEVTKPRAATIKTMALIDKERMGKDKEENEDENLESDSNESASLQGDDSDGSVDASENDKSTAGETLEEDPMEDLKGEGHQDKYTKDEDMQDEQIILAGLVNKATYYRNVIAPGYRLAV</sequence>
<dbReference type="InterPro" id="IPR001878">
    <property type="entry name" value="Znf_CCHC"/>
</dbReference>
<feature type="compositionally biased region" description="Basic and acidic residues" evidence="2">
    <location>
        <begin position="103"/>
        <end position="113"/>
    </location>
</feature>
<evidence type="ECO:0000259" key="3">
    <source>
        <dbReference type="PROSITE" id="PS50158"/>
    </source>
</evidence>
<keyword evidence="1" id="KW-0863">Zinc-finger</keyword>
<feature type="compositionally biased region" description="Basic and acidic residues" evidence="2">
    <location>
        <begin position="159"/>
        <end position="174"/>
    </location>
</feature>
<dbReference type="Gene3D" id="4.10.60.10">
    <property type="entry name" value="Zinc finger, CCHC-type"/>
    <property type="match status" value="1"/>
</dbReference>